<keyword evidence="5 8" id="KW-1133">Transmembrane helix</keyword>
<feature type="transmembrane region" description="Helical" evidence="8">
    <location>
        <begin position="6"/>
        <end position="25"/>
    </location>
</feature>
<keyword evidence="3 9" id="KW-0808">Transferase</keyword>
<comment type="caution">
    <text evidence="9">The sequence shown here is derived from an EMBL/GenBank/DDBJ whole genome shotgun (WGS) entry which is preliminary data.</text>
</comment>
<feature type="transmembrane region" description="Helical" evidence="8">
    <location>
        <begin position="184"/>
        <end position="203"/>
    </location>
</feature>
<dbReference type="EMBL" id="SKFH01000005">
    <property type="protein sequence ID" value="TCZ73619.1"/>
    <property type="molecule type" value="Genomic_DNA"/>
</dbReference>
<evidence type="ECO:0000313" key="9">
    <source>
        <dbReference type="EMBL" id="TCZ73619.1"/>
    </source>
</evidence>
<dbReference type="InterPro" id="IPR000715">
    <property type="entry name" value="Glycosyl_transferase_4"/>
</dbReference>
<feature type="transmembrane region" description="Helical" evidence="8">
    <location>
        <begin position="101"/>
        <end position="121"/>
    </location>
</feature>
<dbReference type="CDD" id="cd06853">
    <property type="entry name" value="GT_WecA_like"/>
    <property type="match status" value="1"/>
</dbReference>
<gene>
    <name evidence="9" type="ORF">E0486_04880</name>
</gene>
<dbReference type="GO" id="GO:0005886">
    <property type="term" value="C:plasma membrane"/>
    <property type="evidence" value="ECO:0007669"/>
    <property type="project" value="UniProtKB-SubCell"/>
</dbReference>
<reference evidence="9 10" key="1">
    <citation type="submission" date="2019-03" db="EMBL/GenBank/DDBJ databases">
        <authorList>
            <person name="Kim M.K.M."/>
        </authorList>
    </citation>
    <scope>NUCLEOTIDE SEQUENCE [LARGE SCALE GENOMIC DNA]</scope>
    <source>
        <strain evidence="9 10">17J68-15</strain>
    </source>
</reference>
<sequence>MLNVLLTASVAFVLTFLAVPVIIRIAELKKLYDVPDARKLHTKPIASLGGVGIFIGFFLAALLTVDLKASPEFQYFFAAATVIFFLGIKDDILILSATKKFIGQVGAAAIIIHLCGVRITSMHGFLGLWELPLAFSLSLTYLTIILIINAFNLIDGVDGLAATLSLLTMCVFGAYFAFSGLDAYASLSFAMAGALMAFLIFNYNPAKIFMGDSGSLMLGLVNSFLVIKFIQVADDPAMKYPIPSSVAVAFAILVVPLTDTLRVFSIRILNGRSPFSPDRNHIHHLLLDRGLNHKYVTFACLLLNMGFISIAYFGRTLGPNYLMLIISTVSVSLLGLLIYSRPRPALAKDPLPKNGFDGHLPQVTKVVPISTEQAVAEN</sequence>
<evidence type="ECO:0000256" key="4">
    <source>
        <dbReference type="ARBA" id="ARBA00022692"/>
    </source>
</evidence>
<protein>
    <submittedName>
        <fullName evidence="9">Undecaprenyl/decaprenyl-phosphate alpha-N-acetylglucosaminyl 1-phosphate transferase</fullName>
    </submittedName>
</protein>
<keyword evidence="2" id="KW-1003">Cell membrane</keyword>
<evidence type="ECO:0000256" key="2">
    <source>
        <dbReference type="ARBA" id="ARBA00022475"/>
    </source>
</evidence>
<feature type="transmembrane region" description="Helical" evidence="8">
    <location>
        <begin position="133"/>
        <end position="153"/>
    </location>
</feature>
<dbReference type="GO" id="GO:0071555">
    <property type="term" value="P:cell wall organization"/>
    <property type="evidence" value="ECO:0007669"/>
    <property type="project" value="TreeGrafter"/>
</dbReference>
<dbReference type="GO" id="GO:0009103">
    <property type="term" value="P:lipopolysaccharide biosynthetic process"/>
    <property type="evidence" value="ECO:0007669"/>
    <property type="project" value="TreeGrafter"/>
</dbReference>
<evidence type="ECO:0000313" key="10">
    <source>
        <dbReference type="Proteomes" id="UP000295164"/>
    </source>
</evidence>
<evidence type="ECO:0000256" key="1">
    <source>
        <dbReference type="ARBA" id="ARBA00004651"/>
    </source>
</evidence>
<feature type="binding site" evidence="7">
    <location>
        <position position="152"/>
    </location>
    <ligand>
        <name>Mg(2+)</name>
        <dbReference type="ChEBI" id="CHEBI:18420"/>
    </ligand>
</feature>
<evidence type="ECO:0000256" key="8">
    <source>
        <dbReference type="SAM" id="Phobius"/>
    </source>
</evidence>
<keyword evidence="7" id="KW-0479">Metal-binding</keyword>
<dbReference type="Pfam" id="PF00953">
    <property type="entry name" value="Glycos_transf_4"/>
    <property type="match status" value="1"/>
</dbReference>
<feature type="transmembrane region" description="Helical" evidence="8">
    <location>
        <begin position="215"/>
        <end position="233"/>
    </location>
</feature>
<dbReference type="PANTHER" id="PTHR22926">
    <property type="entry name" value="PHOSPHO-N-ACETYLMURAMOYL-PENTAPEPTIDE-TRANSFERASE"/>
    <property type="match status" value="1"/>
</dbReference>
<accession>A0A4R4E2J2</accession>
<dbReference type="GO" id="GO:0044038">
    <property type="term" value="P:cell wall macromolecule biosynthetic process"/>
    <property type="evidence" value="ECO:0007669"/>
    <property type="project" value="TreeGrafter"/>
</dbReference>
<dbReference type="RefSeq" id="WP_131851024.1">
    <property type="nucleotide sequence ID" value="NZ_SKFH01000005.1"/>
</dbReference>
<keyword evidence="4 8" id="KW-0812">Transmembrane</keyword>
<dbReference type="AlphaFoldDB" id="A0A4R4E2J2"/>
<dbReference type="PROSITE" id="PS01348">
    <property type="entry name" value="MRAY_2"/>
    <property type="match status" value="1"/>
</dbReference>
<comment type="cofactor">
    <cofactor evidence="7">
        <name>Mg(2+)</name>
        <dbReference type="ChEBI" id="CHEBI:18420"/>
    </cofactor>
</comment>
<comment type="subcellular location">
    <subcellularLocation>
        <location evidence="1">Cell membrane</location>
        <topology evidence="1">Multi-pass membrane protein</topology>
    </subcellularLocation>
</comment>
<feature type="transmembrane region" description="Helical" evidence="8">
    <location>
        <begin position="245"/>
        <end position="264"/>
    </location>
</feature>
<dbReference type="InterPro" id="IPR018480">
    <property type="entry name" value="PNAcMuramoyl-5peptid_Trfase_CS"/>
</dbReference>
<evidence type="ECO:0000256" key="7">
    <source>
        <dbReference type="PIRSR" id="PIRSR600715-1"/>
    </source>
</evidence>
<dbReference type="GO" id="GO:0046872">
    <property type="term" value="F:metal ion binding"/>
    <property type="evidence" value="ECO:0007669"/>
    <property type="project" value="UniProtKB-KW"/>
</dbReference>
<dbReference type="PANTHER" id="PTHR22926:SF3">
    <property type="entry name" value="UNDECAPRENYL-PHOSPHATE ALPHA-N-ACETYLGLUCOSAMINYL 1-PHOSPHATE TRANSFERASE"/>
    <property type="match status" value="1"/>
</dbReference>
<dbReference type="OrthoDB" id="9783652at2"/>
<organism evidence="9 10">
    <name type="scientific">Flaviaesturariibacter aridisoli</name>
    <dbReference type="NCBI Taxonomy" id="2545761"/>
    <lineage>
        <taxon>Bacteria</taxon>
        <taxon>Pseudomonadati</taxon>
        <taxon>Bacteroidota</taxon>
        <taxon>Chitinophagia</taxon>
        <taxon>Chitinophagales</taxon>
        <taxon>Chitinophagaceae</taxon>
        <taxon>Flaviaestuariibacter</taxon>
    </lineage>
</organism>
<feature type="transmembrane region" description="Helical" evidence="8">
    <location>
        <begin position="45"/>
        <end position="67"/>
    </location>
</feature>
<keyword evidence="10" id="KW-1185">Reference proteome</keyword>
<dbReference type="GO" id="GO:0016780">
    <property type="term" value="F:phosphotransferase activity, for other substituted phosphate groups"/>
    <property type="evidence" value="ECO:0007669"/>
    <property type="project" value="InterPro"/>
</dbReference>
<dbReference type="Proteomes" id="UP000295164">
    <property type="component" value="Unassembled WGS sequence"/>
</dbReference>
<feature type="transmembrane region" description="Helical" evidence="8">
    <location>
        <begin position="295"/>
        <end position="314"/>
    </location>
</feature>
<feature type="transmembrane region" description="Helical" evidence="8">
    <location>
        <begin position="320"/>
        <end position="339"/>
    </location>
</feature>
<proteinExistence type="predicted"/>
<keyword evidence="6 8" id="KW-0472">Membrane</keyword>
<name>A0A4R4E2J2_9BACT</name>
<evidence type="ECO:0000256" key="3">
    <source>
        <dbReference type="ARBA" id="ARBA00022679"/>
    </source>
</evidence>
<evidence type="ECO:0000256" key="6">
    <source>
        <dbReference type="ARBA" id="ARBA00023136"/>
    </source>
</evidence>
<feature type="binding site" evidence="7">
    <location>
        <position position="212"/>
    </location>
    <ligand>
        <name>Mg(2+)</name>
        <dbReference type="ChEBI" id="CHEBI:18420"/>
    </ligand>
</feature>
<feature type="transmembrane region" description="Helical" evidence="8">
    <location>
        <begin position="160"/>
        <end position="178"/>
    </location>
</feature>
<evidence type="ECO:0000256" key="5">
    <source>
        <dbReference type="ARBA" id="ARBA00022989"/>
    </source>
</evidence>
<feature type="transmembrane region" description="Helical" evidence="8">
    <location>
        <begin position="73"/>
        <end position="89"/>
    </location>
</feature>
<keyword evidence="7" id="KW-0460">Magnesium</keyword>